<protein>
    <submittedName>
        <fullName evidence="1">Haloacid dehalogenase like hydrolase domain containing 5</fullName>
    </submittedName>
</protein>
<accession>W5NKF1</accession>
<dbReference type="HOGENOM" id="CLU_030880_0_1_1"/>
<dbReference type="GO" id="GO:0005739">
    <property type="term" value="C:mitochondrion"/>
    <property type="evidence" value="ECO:0000318"/>
    <property type="project" value="GO_Central"/>
</dbReference>
<sequence>MLSGQVSADQVMLSHSPLRMFTQYHEKCVLVSGQGPVTEVARNLGFQKVVTIERLREAYPLLDVVDHHRRPRDQVRVCCGGTSGREGPSRRRHFGDGVEGQVGRDTVVTVLGVSGEAVVTLLGVSGDAVVTVLGWPVWEIPKFGHGTFLVCLEHIYQKVTGRELKYEALIGKPSLVTYNYAELLVRQQAEARGWTEPVVRLYAIGDNPMADIYGANLYNRYLQGALEAQLKGARLAEAQGAPPEAAGGPEALGRCLAECCVSVLVCTGVYGGGGGGGGQRDLPQDPRQSVTERVFHGHRDFRFDPSLVEPALVARDVDEAVELVFGQEGWPLA</sequence>
<dbReference type="PANTHER" id="PTHR14269:SF17">
    <property type="entry name" value="HALOACID DEHALOGENASE-LIKE HYDROLASE DOMAIN-CONTAINING 5"/>
    <property type="match status" value="1"/>
</dbReference>
<dbReference type="PANTHER" id="PTHR14269">
    <property type="entry name" value="CDP-DIACYLGLYCEROL--GLYCEROL-3-PHOSPHATE 3-PHOSPHATIDYLTRANSFERASE-RELATED"/>
    <property type="match status" value="1"/>
</dbReference>
<dbReference type="GO" id="GO:0046474">
    <property type="term" value="P:glycerophospholipid biosynthetic process"/>
    <property type="evidence" value="ECO:0000318"/>
    <property type="project" value="GO_Central"/>
</dbReference>
<evidence type="ECO:0000313" key="2">
    <source>
        <dbReference type="Proteomes" id="UP000018468"/>
    </source>
</evidence>
<reference evidence="1" key="3">
    <citation type="submission" date="2025-09" db="UniProtKB">
        <authorList>
            <consortium name="Ensembl"/>
        </authorList>
    </citation>
    <scope>IDENTIFICATION</scope>
</reference>
<reference evidence="2" key="1">
    <citation type="submission" date="2011-12" db="EMBL/GenBank/DDBJ databases">
        <title>The Draft Genome of Lepisosteus oculatus.</title>
        <authorList>
            <consortium name="The Broad Institute Genome Assembly &amp; Analysis Group"/>
            <consortium name="Computational R&amp;D Group"/>
            <consortium name="and Sequencing Platform"/>
            <person name="Di Palma F."/>
            <person name="Alfoldi J."/>
            <person name="Johnson J."/>
            <person name="Berlin A."/>
            <person name="Gnerre S."/>
            <person name="Jaffe D."/>
            <person name="MacCallum I."/>
            <person name="Young S."/>
            <person name="Walker B.J."/>
            <person name="Lander E.S."/>
            <person name="Lindblad-Toh K."/>
        </authorList>
    </citation>
    <scope>NUCLEOTIDE SEQUENCE [LARGE SCALE GENOMIC DNA]</scope>
</reference>
<dbReference type="InParanoid" id="W5NKF1"/>
<dbReference type="EMBL" id="AHAT01035247">
    <property type="status" value="NOT_ANNOTATED_CDS"/>
    <property type="molecule type" value="Genomic_DNA"/>
</dbReference>
<dbReference type="InterPro" id="IPR023214">
    <property type="entry name" value="HAD_sf"/>
</dbReference>
<dbReference type="EMBL" id="AHAT01035245">
    <property type="status" value="NOT_ANNOTATED_CDS"/>
    <property type="molecule type" value="Genomic_DNA"/>
</dbReference>
<reference evidence="1" key="2">
    <citation type="submission" date="2025-08" db="UniProtKB">
        <authorList>
            <consortium name="Ensembl"/>
        </authorList>
    </citation>
    <scope>IDENTIFICATION</scope>
</reference>
<name>W5NKF1_LEPOC</name>
<dbReference type="Bgee" id="ENSLOCG00000017080">
    <property type="expression patterns" value="Expressed in embryo and 13 other cell types or tissues"/>
</dbReference>
<dbReference type="Ensembl" id="ENSLOCT00000021146.1">
    <property type="protein sequence ID" value="ENSLOCP00000021110.1"/>
    <property type="gene ID" value="ENSLOCG00000017080.1"/>
</dbReference>
<proteinExistence type="predicted"/>
<dbReference type="Gene3D" id="3.40.50.1000">
    <property type="entry name" value="HAD superfamily/HAD-like"/>
    <property type="match status" value="2"/>
</dbReference>
<dbReference type="AlphaFoldDB" id="W5NKF1"/>
<keyword evidence="2" id="KW-1185">Reference proteome</keyword>
<dbReference type="Proteomes" id="UP000018468">
    <property type="component" value="Linkage group LG8"/>
</dbReference>
<dbReference type="GeneTree" id="ENSGT00390000018051"/>
<organism evidence="1 2">
    <name type="scientific">Lepisosteus oculatus</name>
    <name type="common">Spotted gar</name>
    <dbReference type="NCBI Taxonomy" id="7918"/>
    <lineage>
        <taxon>Eukaryota</taxon>
        <taxon>Metazoa</taxon>
        <taxon>Chordata</taxon>
        <taxon>Craniata</taxon>
        <taxon>Vertebrata</taxon>
        <taxon>Euteleostomi</taxon>
        <taxon>Actinopterygii</taxon>
        <taxon>Neopterygii</taxon>
        <taxon>Holostei</taxon>
        <taxon>Semionotiformes</taxon>
        <taxon>Lepisosteidae</taxon>
        <taxon>Lepisosteus</taxon>
    </lineage>
</organism>
<dbReference type="InterPro" id="IPR050324">
    <property type="entry name" value="CDP-alcohol_PTase-I"/>
</dbReference>
<dbReference type="EMBL" id="AHAT01035246">
    <property type="status" value="NOT_ANNOTATED_CDS"/>
    <property type="molecule type" value="Genomic_DNA"/>
</dbReference>
<dbReference type="eggNOG" id="KOG1618">
    <property type="taxonomic scope" value="Eukaryota"/>
</dbReference>
<gene>
    <name evidence="1" type="primary">HDHD5</name>
</gene>
<dbReference type="STRING" id="7918.ENSLOCP00000021110"/>
<evidence type="ECO:0000313" key="1">
    <source>
        <dbReference type="Ensembl" id="ENSLOCP00000021110.1"/>
    </source>
</evidence>